<protein>
    <recommendedName>
        <fullName evidence="3">DUF1876 domain-containing protein</fullName>
    </recommendedName>
</protein>
<name>A0ABW1C701_9ACTN</name>
<sequence length="96" mass="10384">MTGSSYTTISIKPSEEPRIGVSIHPDALAKVEYYSADKHACAFIRIGYGACDVFISTTSDTEITGEHLRFANELVEAATSFLADCERLHAEQNAAA</sequence>
<dbReference type="EMBL" id="JBHSNW010000026">
    <property type="protein sequence ID" value="MFC5820555.1"/>
    <property type="molecule type" value="Genomic_DNA"/>
</dbReference>
<reference evidence="2" key="1">
    <citation type="journal article" date="2019" name="Int. J. Syst. Evol. Microbiol.">
        <title>The Global Catalogue of Microorganisms (GCM) 10K type strain sequencing project: providing services to taxonomists for standard genome sequencing and annotation.</title>
        <authorList>
            <consortium name="The Broad Institute Genomics Platform"/>
            <consortium name="The Broad Institute Genome Sequencing Center for Infectious Disease"/>
            <person name="Wu L."/>
            <person name="Ma J."/>
        </authorList>
    </citation>
    <scope>NUCLEOTIDE SEQUENCE [LARGE SCALE GENOMIC DNA]</scope>
    <source>
        <strain evidence="2">CGMCC 4.7106</strain>
    </source>
</reference>
<keyword evidence="2" id="KW-1185">Reference proteome</keyword>
<gene>
    <name evidence="1" type="ORF">ACFPUY_36105</name>
</gene>
<proteinExistence type="predicted"/>
<evidence type="ECO:0000313" key="2">
    <source>
        <dbReference type="Proteomes" id="UP001596096"/>
    </source>
</evidence>
<evidence type="ECO:0008006" key="3">
    <source>
        <dbReference type="Google" id="ProtNLM"/>
    </source>
</evidence>
<evidence type="ECO:0000313" key="1">
    <source>
        <dbReference type="EMBL" id="MFC5820555.1"/>
    </source>
</evidence>
<organism evidence="1 2">
    <name type="scientific">Nonomuraea harbinensis</name>
    <dbReference type="NCBI Taxonomy" id="1286938"/>
    <lineage>
        <taxon>Bacteria</taxon>
        <taxon>Bacillati</taxon>
        <taxon>Actinomycetota</taxon>
        <taxon>Actinomycetes</taxon>
        <taxon>Streptosporangiales</taxon>
        <taxon>Streptosporangiaceae</taxon>
        <taxon>Nonomuraea</taxon>
    </lineage>
</organism>
<comment type="caution">
    <text evidence="1">The sequence shown here is derived from an EMBL/GenBank/DDBJ whole genome shotgun (WGS) entry which is preliminary data.</text>
</comment>
<accession>A0ABW1C701</accession>
<dbReference type="Proteomes" id="UP001596096">
    <property type="component" value="Unassembled WGS sequence"/>
</dbReference>
<dbReference type="RefSeq" id="WP_219551526.1">
    <property type="nucleotide sequence ID" value="NZ_JAHKRN010000076.1"/>
</dbReference>